<name>A0A7W3N0B2_9ACTN</name>
<feature type="transmembrane region" description="Helical" evidence="1">
    <location>
        <begin position="83"/>
        <end position="100"/>
    </location>
</feature>
<sequence length="178" mass="19204">MNDPGEPPAAPSGPAVVGWWRRRWVWWTAGAVGTVLALVLLVLLLWPATTWWVEHVDGVDLDGQGAPTGKERQEVLDKARGRITAVATGILAAVAIYYTAANARSARQTAHAAQDNVQAALRASEVAEAAQLRTFQLTQEGLRQSEEAQRRTHELTERGQVTDRFTAAVAQLGEASTG</sequence>
<keyword evidence="1" id="KW-0472">Membrane</keyword>
<organism evidence="2 3">
    <name type="scientific">Thermomonospora cellulosilytica</name>
    <dbReference type="NCBI Taxonomy" id="1411118"/>
    <lineage>
        <taxon>Bacteria</taxon>
        <taxon>Bacillati</taxon>
        <taxon>Actinomycetota</taxon>
        <taxon>Actinomycetes</taxon>
        <taxon>Streptosporangiales</taxon>
        <taxon>Thermomonosporaceae</taxon>
        <taxon>Thermomonospora</taxon>
    </lineage>
</organism>
<protein>
    <submittedName>
        <fullName evidence="2">Uncharacterized protein</fullName>
    </submittedName>
</protein>
<dbReference type="Proteomes" id="UP000539313">
    <property type="component" value="Unassembled WGS sequence"/>
</dbReference>
<accession>A0A7W3N0B2</accession>
<comment type="caution">
    <text evidence="2">The sequence shown here is derived from an EMBL/GenBank/DDBJ whole genome shotgun (WGS) entry which is preliminary data.</text>
</comment>
<dbReference type="RefSeq" id="WP_182706418.1">
    <property type="nucleotide sequence ID" value="NZ_JACJII010000001.1"/>
</dbReference>
<feature type="transmembrane region" description="Helical" evidence="1">
    <location>
        <begin position="24"/>
        <end position="46"/>
    </location>
</feature>
<evidence type="ECO:0000313" key="3">
    <source>
        <dbReference type="Proteomes" id="UP000539313"/>
    </source>
</evidence>
<dbReference type="AlphaFoldDB" id="A0A7W3N0B2"/>
<keyword evidence="1" id="KW-0812">Transmembrane</keyword>
<keyword evidence="3" id="KW-1185">Reference proteome</keyword>
<dbReference type="EMBL" id="JACJII010000001">
    <property type="protein sequence ID" value="MBA9005187.1"/>
    <property type="molecule type" value="Genomic_DNA"/>
</dbReference>
<evidence type="ECO:0000256" key="1">
    <source>
        <dbReference type="SAM" id="Phobius"/>
    </source>
</evidence>
<reference evidence="2 3" key="1">
    <citation type="submission" date="2020-08" db="EMBL/GenBank/DDBJ databases">
        <title>Sequencing the genomes of 1000 actinobacteria strains.</title>
        <authorList>
            <person name="Klenk H.-P."/>
        </authorList>
    </citation>
    <scope>NUCLEOTIDE SEQUENCE [LARGE SCALE GENOMIC DNA]</scope>
    <source>
        <strain evidence="2 3">DSM 45823</strain>
    </source>
</reference>
<proteinExistence type="predicted"/>
<keyword evidence="1" id="KW-1133">Transmembrane helix</keyword>
<evidence type="ECO:0000313" key="2">
    <source>
        <dbReference type="EMBL" id="MBA9005187.1"/>
    </source>
</evidence>
<gene>
    <name evidence="2" type="ORF">HNR21_004069</name>
</gene>